<dbReference type="GO" id="GO:0043005">
    <property type="term" value="C:neuron projection"/>
    <property type="evidence" value="ECO:0007669"/>
    <property type="project" value="TreeGrafter"/>
</dbReference>
<evidence type="ECO:0000313" key="8">
    <source>
        <dbReference type="Ensembl" id="ENSPKIP00000026945.1"/>
    </source>
</evidence>
<dbReference type="InterPro" id="IPR036179">
    <property type="entry name" value="Ig-like_dom_sf"/>
</dbReference>
<evidence type="ECO:0000256" key="1">
    <source>
        <dbReference type="ARBA" id="ARBA00022729"/>
    </source>
</evidence>
<dbReference type="InterPro" id="IPR013783">
    <property type="entry name" value="Ig-like_fold"/>
</dbReference>
<keyword evidence="6" id="KW-0472">Membrane</keyword>
<dbReference type="AlphaFoldDB" id="A0A3B3S9P2"/>
<evidence type="ECO:0000259" key="7">
    <source>
        <dbReference type="PROSITE" id="PS50835"/>
    </source>
</evidence>
<feature type="region of interest" description="Disordered" evidence="5">
    <location>
        <begin position="527"/>
        <end position="552"/>
    </location>
</feature>
<keyword evidence="6" id="KW-0812">Transmembrane</keyword>
<evidence type="ECO:0000256" key="6">
    <source>
        <dbReference type="SAM" id="Phobius"/>
    </source>
</evidence>
<keyword evidence="3" id="KW-1015">Disulfide bond</keyword>
<sequence>MKQIGRNITGLLSCIGFVNGKTSVQFGVMTRLPKVVLIFMFLPLTGASDGQTTEKVLGTLGGTVTLPCVGSAENQTLFSTSWFKEGKIVASRNQSSYITMAEDKRFSISDRQHLTITGLNETDQGLYYCNTSRQYFTVLEDIQLLIVSGPVEVVMDIGPTTALTNDTFFVNSGSNVTIRCSSNSFPSQNLSLIFEDVKTLTSSPDSSLEFHLHNIQPTNQGLYHCVARNLVSNVTVTNKTQLFVYRAPDGHPKCYSKTGNDSTELLLDCSWPGGYPAPMLHWTEVLGDQTTNKPVLNVSKNTDTLEEVLNRTLLYDGQTLICYNYYQPLDLKTDPCSITLRSPYPEGDPLVTAVEGDNITLSCEEAKSVPEAKTTWRRTLKEDVILPSSRHIISKAGPMLRLTIVNVTQQDEGAYFCRSENPIQDIELEIILTVKSSARNTGGIIGAFLAFLIFGAGIVIGLSAYRHRDRICLGNAFIRMGDDRTDVLNLVESEDENEEVIADTTITTVENGHPSSLVQVHCFLSSDNEDQGSTPTEEKDIIPSPEHPEFTD</sequence>
<keyword evidence="4" id="KW-0393">Immunoglobulin domain</keyword>
<keyword evidence="1" id="KW-0732">Signal</keyword>
<evidence type="ECO:0000256" key="3">
    <source>
        <dbReference type="ARBA" id="ARBA00023157"/>
    </source>
</evidence>
<dbReference type="GeneTree" id="ENSGT00940000159876"/>
<dbReference type="InterPro" id="IPR007110">
    <property type="entry name" value="Ig-like_dom"/>
</dbReference>
<feature type="domain" description="Ig-like" evidence="7">
    <location>
        <begin position="345"/>
        <end position="433"/>
    </location>
</feature>
<reference evidence="8" key="2">
    <citation type="submission" date="2025-09" db="UniProtKB">
        <authorList>
            <consortium name="Ensembl"/>
        </authorList>
    </citation>
    <scope>IDENTIFICATION</scope>
</reference>
<proteinExistence type="predicted"/>
<dbReference type="SMART" id="SM00408">
    <property type="entry name" value="IGc2"/>
    <property type="match status" value="3"/>
</dbReference>
<dbReference type="Ensembl" id="ENSPKIT00000007706.1">
    <property type="protein sequence ID" value="ENSPKIP00000026945.1"/>
    <property type="gene ID" value="ENSPKIG00000009202.1"/>
</dbReference>
<dbReference type="OrthoDB" id="9043395at2759"/>
<feature type="compositionally biased region" description="Basic and acidic residues" evidence="5">
    <location>
        <begin position="536"/>
        <end position="552"/>
    </location>
</feature>
<dbReference type="SUPFAM" id="SSF48726">
    <property type="entry name" value="Immunoglobulin"/>
    <property type="match status" value="3"/>
</dbReference>
<dbReference type="PANTHER" id="PTHR12231">
    <property type="entry name" value="CTX-RELATED TYPE I TRANSMEMBRANE PROTEIN"/>
    <property type="match status" value="1"/>
</dbReference>
<dbReference type="SMART" id="SM00409">
    <property type="entry name" value="IG"/>
    <property type="match status" value="3"/>
</dbReference>
<reference evidence="8" key="1">
    <citation type="submission" date="2025-08" db="UniProtKB">
        <authorList>
            <consortium name="Ensembl"/>
        </authorList>
    </citation>
    <scope>IDENTIFICATION</scope>
</reference>
<dbReference type="InterPro" id="IPR013106">
    <property type="entry name" value="Ig_V-set"/>
</dbReference>
<dbReference type="STRING" id="1676925.ENSPKIP00000026945"/>
<dbReference type="InterPro" id="IPR051170">
    <property type="entry name" value="Neural/epithelial_adhesion"/>
</dbReference>
<evidence type="ECO:0000256" key="2">
    <source>
        <dbReference type="ARBA" id="ARBA00022737"/>
    </source>
</evidence>
<dbReference type="Proteomes" id="UP000261540">
    <property type="component" value="Unplaced"/>
</dbReference>
<keyword evidence="6" id="KW-1133">Transmembrane helix</keyword>
<name>A0A3B3S9P2_9TELE</name>
<keyword evidence="2" id="KW-0677">Repeat</keyword>
<dbReference type="Gene3D" id="2.60.40.10">
    <property type="entry name" value="Immunoglobulins"/>
    <property type="match status" value="3"/>
</dbReference>
<evidence type="ECO:0000313" key="9">
    <source>
        <dbReference type="Proteomes" id="UP000261540"/>
    </source>
</evidence>
<feature type="domain" description="Ig-like" evidence="7">
    <location>
        <begin position="159"/>
        <end position="237"/>
    </location>
</feature>
<dbReference type="InterPro" id="IPR003598">
    <property type="entry name" value="Ig_sub2"/>
</dbReference>
<evidence type="ECO:0000256" key="4">
    <source>
        <dbReference type="ARBA" id="ARBA00023319"/>
    </source>
</evidence>
<dbReference type="Pfam" id="PF13895">
    <property type="entry name" value="Ig_2"/>
    <property type="match status" value="1"/>
</dbReference>
<dbReference type="PROSITE" id="PS50835">
    <property type="entry name" value="IG_LIKE"/>
    <property type="match status" value="3"/>
</dbReference>
<keyword evidence="9" id="KW-1185">Reference proteome</keyword>
<feature type="domain" description="Ig-like" evidence="7">
    <location>
        <begin position="33"/>
        <end position="139"/>
    </location>
</feature>
<evidence type="ECO:0000256" key="5">
    <source>
        <dbReference type="SAM" id="MobiDB-lite"/>
    </source>
</evidence>
<protein>
    <submittedName>
        <fullName evidence="8">V-set and immunoglobulin domain containing 10</fullName>
    </submittedName>
</protein>
<dbReference type="InterPro" id="IPR003599">
    <property type="entry name" value="Ig_sub"/>
</dbReference>
<dbReference type="Pfam" id="PF13927">
    <property type="entry name" value="Ig_3"/>
    <property type="match status" value="1"/>
</dbReference>
<dbReference type="PANTHER" id="PTHR12231:SF222">
    <property type="entry name" value="V-SET AND IMMUNOGLOBULIN DOMAIN-CONTAINING PROTEIN 10"/>
    <property type="match status" value="1"/>
</dbReference>
<organism evidence="8 9">
    <name type="scientific">Paramormyrops kingsleyae</name>
    <dbReference type="NCBI Taxonomy" id="1676925"/>
    <lineage>
        <taxon>Eukaryota</taxon>
        <taxon>Metazoa</taxon>
        <taxon>Chordata</taxon>
        <taxon>Craniata</taxon>
        <taxon>Vertebrata</taxon>
        <taxon>Euteleostomi</taxon>
        <taxon>Actinopterygii</taxon>
        <taxon>Neopterygii</taxon>
        <taxon>Teleostei</taxon>
        <taxon>Osteoglossocephala</taxon>
        <taxon>Osteoglossomorpha</taxon>
        <taxon>Osteoglossiformes</taxon>
        <taxon>Mormyridae</taxon>
        <taxon>Paramormyrops</taxon>
    </lineage>
</organism>
<dbReference type="Pfam" id="PF07686">
    <property type="entry name" value="V-set"/>
    <property type="match status" value="1"/>
</dbReference>
<feature type="transmembrane region" description="Helical" evidence="6">
    <location>
        <begin position="444"/>
        <end position="465"/>
    </location>
</feature>
<accession>A0A3B3S9P2</accession>